<dbReference type="Proteomes" id="UP000290283">
    <property type="component" value="Unassembled WGS sequence"/>
</dbReference>
<evidence type="ECO:0000313" key="2">
    <source>
        <dbReference type="Proteomes" id="UP000290283"/>
    </source>
</evidence>
<dbReference type="AlphaFoldDB" id="A0A4Q1K5U5"/>
<organism evidence="1 2">
    <name type="scientific">Flavobacterium amnicola</name>
    <dbReference type="NCBI Taxonomy" id="2506422"/>
    <lineage>
        <taxon>Bacteria</taxon>
        <taxon>Pseudomonadati</taxon>
        <taxon>Bacteroidota</taxon>
        <taxon>Flavobacteriia</taxon>
        <taxon>Flavobacteriales</taxon>
        <taxon>Flavobacteriaceae</taxon>
        <taxon>Flavobacterium</taxon>
    </lineage>
</organism>
<proteinExistence type="predicted"/>
<comment type="caution">
    <text evidence="1">The sequence shown here is derived from an EMBL/GenBank/DDBJ whole genome shotgun (WGS) entry which is preliminary data.</text>
</comment>
<reference evidence="2" key="1">
    <citation type="submission" date="2019-01" db="EMBL/GenBank/DDBJ databases">
        <title>Cytophagaceae bacterium strain CAR-16.</title>
        <authorList>
            <person name="Chen W.-M."/>
        </authorList>
    </citation>
    <scope>NUCLEOTIDE SEQUENCE [LARGE SCALE GENOMIC DNA]</scope>
    <source>
        <strain evidence="2">LLJ-11</strain>
    </source>
</reference>
<dbReference type="OrthoDB" id="1377072at2"/>
<protein>
    <submittedName>
        <fullName evidence="1">Uncharacterized protein</fullName>
    </submittedName>
</protein>
<dbReference type="RefSeq" id="WP_129433414.1">
    <property type="nucleotide sequence ID" value="NZ_SBKO01000001.1"/>
</dbReference>
<name>A0A4Q1K5U5_9FLAO</name>
<accession>A0A4Q1K5U5</accession>
<evidence type="ECO:0000313" key="1">
    <source>
        <dbReference type="EMBL" id="RXR20534.1"/>
    </source>
</evidence>
<gene>
    <name evidence="1" type="ORF">EQG63_00965</name>
</gene>
<dbReference type="EMBL" id="SBKO01000001">
    <property type="protein sequence ID" value="RXR20534.1"/>
    <property type="molecule type" value="Genomic_DNA"/>
</dbReference>
<keyword evidence="2" id="KW-1185">Reference proteome</keyword>
<sequence length="128" mass="14721">MFKINKNIIAGKAKGLFSLLAVFLLIFSVSAKSVSNTFKLEKEKQFSFVQKQTGESKFYRINSVPAEDQEDLSEVDSDNLEFFTFEQFSASNVFSSAEKPEVFSVFQFTKITKLPLYALFCKWKFHLN</sequence>